<proteinExistence type="predicted"/>
<keyword evidence="3" id="KW-1185">Reference proteome</keyword>
<organism evidence="2 3">
    <name type="scientific">Dendrobium nobile</name>
    <name type="common">Orchid</name>
    <dbReference type="NCBI Taxonomy" id="94219"/>
    <lineage>
        <taxon>Eukaryota</taxon>
        <taxon>Viridiplantae</taxon>
        <taxon>Streptophyta</taxon>
        <taxon>Embryophyta</taxon>
        <taxon>Tracheophyta</taxon>
        <taxon>Spermatophyta</taxon>
        <taxon>Magnoliopsida</taxon>
        <taxon>Liliopsida</taxon>
        <taxon>Asparagales</taxon>
        <taxon>Orchidaceae</taxon>
        <taxon>Epidendroideae</taxon>
        <taxon>Malaxideae</taxon>
        <taxon>Dendrobiinae</taxon>
        <taxon>Dendrobium</taxon>
    </lineage>
</organism>
<dbReference type="PANTHER" id="PTHR35132:SF1">
    <property type="entry name" value="SERINE_ARGININE REPETITIVE MATRIX-LIKE PROTEIN"/>
    <property type="match status" value="1"/>
</dbReference>
<feature type="region of interest" description="Disordered" evidence="1">
    <location>
        <begin position="57"/>
        <end position="125"/>
    </location>
</feature>
<evidence type="ECO:0000256" key="1">
    <source>
        <dbReference type="SAM" id="MobiDB-lite"/>
    </source>
</evidence>
<evidence type="ECO:0000313" key="3">
    <source>
        <dbReference type="Proteomes" id="UP000829196"/>
    </source>
</evidence>
<feature type="compositionally biased region" description="Pro residues" evidence="1">
    <location>
        <begin position="65"/>
        <end position="79"/>
    </location>
</feature>
<feature type="compositionally biased region" description="Basic and acidic residues" evidence="1">
    <location>
        <begin position="97"/>
        <end position="117"/>
    </location>
</feature>
<name>A0A8T3C1K7_DENNO</name>
<reference evidence="2" key="1">
    <citation type="journal article" date="2022" name="Front. Genet.">
        <title>Chromosome-Scale Assembly of the Dendrobium nobile Genome Provides Insights Into the Molecular Mechanism of the Biosynthesis of the Medicinal Active Ingredient of Dendrobium.</title>
        <authorList>
            <person name="Xu Q."/>
            <person name="Niu S.-C."/>
            <person name="Li K.-L."/>
            <person name="Zheng P.-J."/>
            <person name="Zhang X.-J."/>
            <person name="Jia Y."/>
            <person name="Liu Y."/>
            <person name="Niu Y.-X."/>
            <person name="Yu L.-H."/>
            <person name="Chen D.-F."/>
            <person name="Zhang G.-Q."/>
        </authorList>
    </citation>
    <scope>NUCLEOTIDE SEQUENCE</scope>
    <source>
        <tissue evidence="2">Leaf</tissue>
    </source>
</reference>
<accession>A0A8T3C1K7</accession>
<evidence type="ECO:0000313" key="2">
    <source>
        <dbReference type="EMBL" id="KAI0523146.1"/>
    </source>
</evidence>
<gene>
    <name evidence="2" type="ORF">KFK09_005536</name>
</gene>
<dbReference type="Proteomes" id="UP000829196">
    <property type="component" value="Unassembled WGS sequence"/>
</dbReference>
<comment type="caution">
    <text evidence="2">The sequence shown here is derived from an EMBL/GenBank/DDBJ whole genome shotgun (WGS) entry which is preliminary data.</text>
</comment>
<feature type="compositionally biased region" description="Low complexity" evidence="1">
    <location>
        <begin position="80"/>
        <end position="95"/>
    </location>
</feature>
<feature type="region of interest" description="Disordered" evidence="1">
    <location>
        <begin position="140"/>
        <end position="191"/>
    </location>
</feature>
<dbReference type="OrthoDB" id="1933735at2759"/>
<dbReference type="EMBL" id="JAGYWB010000005">
    <property type="protein sequence ID" value="KAI0523146.1"/>
    <property type="molecule type" value="Genomic_DNA"/>
</dbReference>
<protein>
    <submittedName>
        <fullName evidence="2">Uncharacterized protein</fullName>
    </submittedName>
</protein>
<dbReference type="AlphaFoldDB" id="A0A8T3C1K7"/>
<dbReference type="PANTHER" id="PTHR35132">
    <property type="entry name" value="SERINE/ARGININE REPETITIVE MATRIX-LIKE PROTEIN"/>
    <property type="match status" value="1"/>
</dbReference>
<feature type="region of interest" description="Disordered" evidence="1">
    <location>
        <begin position="1"/>
        <end position="20"/>
    </location>
</feature>
<sequence length="288" mass="30763">MEVEEAPRQRSNTSPSSPEFEFWMVRNPSFPPSNLLTADELFLDGVLLPLQLLSLPSTERRAQPPSSPPTAPPAEPSPSPSSILLSSSSTSSSLSKRWKDLFKAAPEKKSGEKDHEKNLRKKDRRSSADLNINLNIWPFTRSQSAGGRPRSIGSVSGRKVSSAPCSRSNSRGESGGGRRWAASPGRGGVHLARSSPVWQIRRTGAGPKEKGKMWTQTSVSSAGSGVPTGVRVLNLNVNSCIGYGEKVSSRGDDSDGIAAGERIVEGSGANGSVTSVFSLRSLFSKKVY</sequence>